<reference evidence="2" key="1">
    <citation type="submission" date="2021-02" db="EMBL/GenBank/DDBJ databases">
        <title>Genome-Resolved Metagenomics of a Microbial Community Performing Photosynthetic Biological Nutrient Removal.</title>
        <authorList>
            <person name="Mcdaniel E.A."/>
        </authorList>
    </citation>
    <scope>NUCLEOTIDE SEQUENCE</scope>
    <source>
        <strain evidence="2">UWPOB_OBS1</strain>
    </source>
</reference>
<organism evidence="2 3">
    <name type="scientific">Candidatus Obscuribacter phosphatis</name>
    <dbReference type="NCBI Taxonomy" id="1906157"/>
    <lineage>
        <taxon>Bacteria</taxon>
        <taxon>Bacillati</taxon>
        <taxon>Candidatus Melainabacteria</taxon>
        <taxon>Candidatus Obscuribacterales</taxon>
        <taxon>Candidatus Obscuribacteraceae</taxon>
        <taxon>Candidatus Obscuribacter</taxon>
    </lineage>
</organism>
<evidence type="ECO:0000259" key="1">
    <source>
        <dbReference type="Pfam" id="PF05076"/>
    </source>
</evidence>
<proteinExistence type="predicted"/>
<dbReference type="Proteomes" id="UP000664277">
    <property type="component" value="Unassembled WGS sequence"/>
</dbReference>
<evidence type="ECO:0000313" key="3">
    <source>
        <dbReference type="Proteomes" id="UP000664277"/>
    </source>
</evidence>
<dbReference type="AlphaFoldDB" id="A0A8J7PI22"/>
<sequence>MNFESEGYREFLELFSRHVETYLGNIDLVMHETVSDAVHVDIHVVPANEERPYLALITSGMSDLPMSVPDELDEFKYAELLICLPPDWPISMEAFQDEKNYWPVRWLKILARHPYYAATWFGINHTIPTGEPVCEGLDIAGFMLVPPMVSEVEFFELEVSQDKKVYFYQLLPIYQNEMDLKLEQGADALWEKLEEHLEIEDLINPYRASVCR</sequence>
<feature type="domain" description="Suppressor of fused-like" evidence="1">
    <location>
        <begin position="38"/>
        <end position="199"/>
    </location>
</feature>
<dbReference type="EMBL" id="JAFLCK010000035">
    <property type="protein sequence ID" value="MBN8662303.1"/>
    <property type="molecule type" value="Genomic_DNA"/>
</dbReference>
<comment type="caution">
    <text evidence="2">The sequence shown here is derived from an EMBL/GenBank/DDBJ whole genome shotgun (WGS) entry which is preliminary data.</text>
</comment>
<name>A0A8J7PI22_9BACT</name>
<protein>
    <submittedName>
        <fullName evidence="2">Suppressor of fused domain protein</fullName>
    </submittedName>
</protein>
<gene>
    <name evidence="2" type="ORF">J0M35_18175</name>
</gene>
<dbReference type="InterPro" id="IPR020941">
    <property type="entry name" value="SUFU-like_domain"/>
</dbReference>
<dbReference type="Pfam" id="PF05076">
    <property type="entry name" value="SUFU"/>
    <property type="match status" value="1"/>
</dbReference>
<accession>A0A8J7PI22</accession>
<evidence type="ECO:0000313" key="2">
    <source>
        <dbReference type="EMBL" id="MBN8662303.1"/>
    </source>
</evidence>